<proteinExistence type="predicted"/>
<sequence>MTATWRDAAQAVGARSAEINRMASAFEHDDLKRALAL</sequence>
<name>A0A841PKI1_9HYPH</name>
<keyword evidence="2" id="KW-1185">Reference proteome</keyword>
<organism evidence="1 2">
    <name type="scientific">Mesorhizobium sangaii</name>
    <dbReference type="NCBI Taxonomy" id="505389"/>
    <lineage>
        <taxon>Bacteria</taxon>
        <taxon>Pseudomonadati</taxon>
        <taxon>Pseudomonadota</taxon>
        <taxon>Alphaproteobacteria</taxon>
        <taxon>Hyphomicrobiales</taxon>
        <taxon>Phyllobacteriaceae</taxon>
        <taxon>Mesorhizobium</taxon>
    </lineage>
</organism>
<dbReference type="Proteomes" id="UP000556329">
    <property type="component" value="Unassembled WGS sequence"/>
</dbReference>
<gene>
    <name evidence="1" type="ORF">HNQ71_006842</name>
</gene>
<comment type="caution">
    <text evidence="1">The sequence shown here is derived from an EMBL/GenBank/DDBJ whole genome shotgun (WGS) entry which is preliminary data.</text>
</comment>
<evidence type="ECO:0000313" key="2">
    <source>
        <dbReference type="Proteomes" id="UP000556329"/>
    </source>
</evidence>
<evidence type="ECO:0000313" key="1">
    <source>
        <dbReference type="EMBL" id="MBB6414133.1"/>
    </source>
</evidence>
<dbReference type="EMBL" id="JACHEF010000014">
    <property type="protein sequence ID" value="MBB6414133.1"/>
    <property type="molecule type" value="Genomic_DNA"/>
</dbReference>
<protein>
    <submittedName>
        <fullName evidence="1">Uncharacterized protein</fullName>
    </submittedName>
</protein>
<accession>A0A841PKI1</accession>
<reference evidence="1 2" key="1">
    <citation type="submission" date="2020-08" db="EMBL/GenBank/DDBJ databases">
        <title>Genomic Encyclopedia of Type Strains, Phase IV (KMG-IV): sequencing the most valuable type-strain genomes for metagenomic binning, comparative biology and taxonomic classification.</title>
        <authorList>
            <person name="Goeker M."/>
        </authorList>
    </citation>
    <scope>NUCLEOTIDE SEQUENCE [LARGE SCALE GENOMIC DNA]</scope>
    <source>
        <strain evidence="1 2">DSM 100039</strain>
    </source>
</reference>
<dbReference type="AlphaFoldDB" id="A0A841PKI1"/>